<dbReference type="SUPFAM" id="SSF48726">
    <property type="entry name" value="Immunoglobulin"/>
    <property type="match status" value="1"/>
</dbReference>
<dbReference type="KEGG" id="aplc:110975473"/>
<dbReference type="InterPro" id="IPR007110">
    <property type="entry name" value="Ig-like_dom"/>
</dbReference>
<keyword evidence="1" id="KW-1133">Transmembrane helix</keyword>
<dbReference type="Gene3D" id="2.60.40.10">
    <property type="entry name" value="Immunoglobulins"/>
    <property type="match status" value="1"/>
</dbReference>
<dbReference type="Proteomes" id="UP000694845">
    <property type="component" value="Unplaced"/>
</dbReference>
<gene>
    <name evidence="5" type="primary">LOC110975473</name>
</gene>
<keyword evidence="4" id="KW-1185">Reference proteome</keyword>
<name>A0A8B7XTY8_ACAPL</name>
<protein>
    <submittedName>
        <fullName evidence="5">Uncharacterized protein LOC110975473 isoform X1</fullName>
    </submittedName>
</protein>
<evidence type="ECO:0000256" key="2">
    <source>
        <dbReference type="SAM" id="SignalP"/>
    </source>
</evidence>
<evidence type="ECO:0000313" key="4">
    <source>
        <dbReference type="Proteomes" id="UP000694845"/>
    </source>
</evidence>
<evidence type="ECO:0000256" key="1">
    <source>
        <dbReference type="SAM" id="Phobius"/>
    </source>
</evidence>
<dbReference type="AlphaFoldDB" id="A0A8B7XTY8"/>
<keyword evidence="1" id="KW-0472">Membrane</keyword>
<evidence type="ECO:0000259" key="3">
    <source>
        <dbReference type="PROSITE" id="PS50835"/>
    </source>
</evidence>
<feature type="chain" id="PRO_5034359061" evidence="2">
    <location>
        <begin position="21"/>
        <end position="272"/>
    </location>
</feature>
<dbReference type="GeneID" id="110975473"/>
<feature type="signal peptide" evidence="2">
    <location>
        <begin position="1"/>
        <end position="20"/>
    </location>
</feature>
<feature type="transmembrane region" description="Helical" evidence="1">
    <location>
        <begin position="244"/>
        <end position="267"/>
    </location>
</feature>
<feature type="domain" description="Ig-like" evidence="3">
    <location>
        <begin position="130"/>
        <end position="233"/>
    </location>
</feature>
<reference evidence="5" key="1">
    <citation type="submission" date="2025-08" db="UniProtKB">
        <authorList>
            <consortium name="RefSeq"/>
        </authorList>
    </citation>
    <scope>IDENTIFICATION</scope>
</reference>
<dbReference type="InterPro" id="IPR013783">
    <property type="entry name" value="Ig-like_fold"/>
</dbReference>
<organism evidence="4 5">
    <name type="scientific">Acanthaster planci</name>
    <name type="common">Crown-of-thorns starfish</name>
    <dbReference type="NCBI Taxonomy" id="133434"/>
    <lineage>
        <taxon>Eukaryota</taxon>
        <taxon>Metazoa</taxon>
        <taxon>Echinodermata</taxon>
        <taxon>Eleutherozoa</taxon>
        <taxon>Asterozoa</taxon>
        <taxon>Asteroidea</taxon>
        <taxon>Valvatacea</taxon>
        <taxon>Valvatida</taxon>
        <taxon>Acanthasteridae</taxon>
        <taxon>Acanthaster</taxon>
    </lineage>
</organism>
<accession>A0A8B7XTY8</accession>
<dbReference type="PROSITE" id="PS50835">
    <property type="entry name" value="IG_LIKE"/>
    <property type="match status" value="2"/>
</dbReference>
<proteinExistence type="predicted"/>
<keyword evidence="1" id="KW-0812">Transmembrane</keyword>
<feature type="domain" description="Ig-like" evidence="3">
    <location>
        <begin position="24"/>
        <end position="115"/>
    </location>
</feature>
<evidence type="ECO:0000313" key="5">
    <source>
        <dbReference type="RefSeq" id="XP_022083697.1"/>
    </source>
</evidence>
<sequence length="272" mass="29411">MATVLILVVVVFALFSTGISDEVPFTERTNVCAESGDNFTLSCRVPTLNKTEFSVKWLFRGSVKHKCEYWNDSAGSNATCDLTTVVFPESEGEYTCELTDPYNDEGHEQQKTNLQVGNCGPSTLVSIVDPSTEAVLDDPQYGSICVQSGSTRLFQCLIQSTSPCVYNISWMLGHEIAIGTAAALSPSSGGPMVNVSSFLSVQHPRNETRGSNLSCMATSRQECKSLNSTIRLTFCPGSEYEKTVIGVLISLCVAATIAALIAEVLIYKHYNG</sequence>
<dbReference type="InterPro" id="IPR036179">
    <property type="entry name" value="Ig-like_dom_sf"/>
</dbReference>
<keyword evidence="2" id="KW-0732">Signal</keyword>
<dbReference type="RefSeq" id="XP_022083697.1">
    <property type="nucleotide sequence ID" value="XM_022228005.1"/>
</dbReference>